<sequence>MAASRKAIKRGRPAPCQGVGKLVGWLERKTLRLWS</sequence>
<dbReference type="EMBL" id="GBRH01251952">
    <property type="protein sequence ID" value="JAD45943.1"/>
    <property type="molecule type" value="Transcribed_RNA"/>
</dbReference>
<organism evidence="1">
    <name type="scientific">Arundo donax</name>
    <name type="common">Giant reed</name>
    <name type="synonym">Donax arundinaceus</name>
    <dbReference type="NCBI Taxonomy" id="35708"/>
    <lineage>
        <taxon>Eukaryota</taxon>
        <taxon>Viridiplantae</taxon>
        <taxon>Streptophyta</taxon>
        <taxon>Embryophyta</taxon>
        <taxon>Tracheophyta</taxon>
        <taxon>Spermatophyta</taxon>
        <taxon>Magnoliopsida</taxon>
        <taxon>Liliopsida</taxon>
        <taxon>Poales</taxon>
        <taxon>Poaceae</taxon>
        <taxon>PACMAD clade</taxon>
        <taxon>Arundinoideae</taxon>
        <taxon>Arundineae</taxon>
        <taxon>Arundo</taxon>
    </lineage>
</organism>
<protein>
    <submittedName>
        <fullName evidence="1">Uncharacterized protein</fullName>
    </submittedName>
</protein>
<reference evidence="1" key="2">
    <citation type="journal article" date="2015" name="Data Brief">
        <title>Shoot transcriptome of the giant reed, Arundo donax.</title>
        <authorList>
            <person name="Barrero R.A."/>
            <person name="Guerrero F.D."/>
            <person name="Moolhuijzen P."/>
            <person name="Goolsby J.A."/>
            <person name="Tidwell J."/>
            <person name="Bellgard S.E."/>
            <person name="Bellgard M.I."/>
        </authorList>
    </citation>
    <scope>NUCLEOTIDE SEQUENCE</scope>
    <source>
        <tissue evidence="1">Shoot tissue taken approximately 20 cm above the soil surface</tissue>
    </source>
</reference>
<proteinExistence type="predicted"/>
<dbReference type="AlphaFoldDB" id="A0A0A9A7L2"/>
<name>A0A0A9A7L2_ARUDO</name>
<reference evidence="1" key="1">
    <citation type="submission" date="2014-09" db="EMBL/GenBank/DDBJ databases">
        <authorList>
            <person name="Magalhaes I.L.F."/>
            <person name="Oliveira U."/>
            <person name="Santos F.R."/>
            <person name="Vidigal T.H.D.A."/>
            <person name="Brescovit A.D."/>
            <person name="Santos A.J."/>
        </authorList>
    </citation>
    <scope>NUCLEOTIDE SEQUENCE</scope>
    <source>
        <tissue evidence="1">Shoot tissue taken approximately 20 cm above the soil surface</tissue>
    </source>
</reference>
<accession>A0A0A9A7L2</accession>
<evidence type="ECO:0000313" key="1">
    <source>
        <dbReference type="EMBL" id="JAD45943.1"/>
    </source>
</evidence>